<dbReference type="NCBIfam" id="TIGR00670">
    <property type="entry name" value="asp_carb_tr"/>
    <property type="match status" value="1"/>
</dbReference>
<dbReference type="GO" id="GO:0006207">
    <property type="term" value="P:'de novo' pyrimidine nucleobase biosynthetic process"/>
    <property type="evidence" value="ECO:0007669"/>
    <property type="project" value="InterPro"/>
</dbReference>
<evidence type="ECO:0000256" key="3">
    <source>
        <dbReference type="ARBA" id="ARBA00013008"/>
    </source>
</evidence>
<comment type="catalytic activity">
    <reaction evidence="7">
        <text>carbamoyl phosphate + L-aspartate = N-carbamoyl-L-aspartate + phosphate + H(+)</text>
        <dbReference type="Rhea" id="RHEA:20013"/>
        <dbReference type="ChEBI" id="CHEBI:15378"/>
        <dbReference type="ChEBI" id="CHEBI:29991"/>
        <dbReference type="ChEBI" id="CHEBI:32814"/>
        <dbReference type="ChEBI" id="CHEBI:43474"/>
        <dbReference type="ChEBI" id="CHEBI:58228"/>
        <dbReference type="EC" id="2.1.3.2"/>
    </reaction>
</comment>
<dbReference type="PRINTS" id="PR00100">
    <property type="entry name" value="AOTCASE"/>
</dbReference>
<dbReference type="GO" id="GO:0006520">
    <property type="term" value="P:amino acid metabolic process"/>
    <property type="evidence" value="ECO:0007669"/>
    <property type="project" value="InterPro"/>
</dbReference>
<dbReference type="Gene3D" id="3.40.50.1370">
    <property type="entry name" value="Aspartate/ornithine carbamoyltransferase"/>
    <property type="match status" value="2"/>
</dbReference>
<accession>A0A1F5X3R0</accession>
<evidence type="ECO:0000259" key="11">
    <source>
        <dbReference type="Pfam" id="PF02729"/>
    </source>
</evidence>
<name>A0A1F5X3R0_9BACT</name>
<evidence type="ECO:0000256" key="9">
    <source>
        <dbReference type="RuleBase" id="RU003634"/>
    </source>
</evidence>
<evidence type="ECO:0000256" key="4">
    <source>
        <dbReference type="ARBA" id="ARBA00022679"/>
    </source>
</evidence>
<dbReference type="InterPro" id="IPR006131">
    <property type="entry name" value="Asp_carbamoyltransf_Asp/Orn-bd"/>
</dbReference>
<organism evidence="12 13">
    <name type="scientific">Candidatus Giovannonibacteria bacterium RIFCSPLOWO2_01_FULL_46_13</name>
    <dbReference type="NCBI Taxonomy" id="1798352"/>
    <lineage>
        <taxon>Bacteria</taxon>
        <taxon>Candidatus Giovannoniibacteriota</taxon>
    </lineage>
</organism>
<evidence type="ECO:0000256" key="8">
    <source>
        <dbReference type="NCBIfam" id="TIGR00670"/>
    </source>
</evidence>
<dbReference type="GO" id="GO:0044205">
    <property type="term" value="P:'de novo' UMP biosynthetic process"/>
    <property type="evidence" value="ECO:0007669"/>
    <property type="project" value="UniProtKB-UniPathway"/>
</dbReference>
<comment type="pathway">
    <text evidence="1">Pyrimidine metabolism; UMP biosynthesis via de novo pathway; (S)-dihydroorotate from bicarbonate: step 2/3.</text>
</comment>
<comment type="function">
    <text evidence="6">Catalyzes the condensation of carbamoyl phosphate and aspartate to form carbamoyl aspartate and inorganic phosphate, the committed step in the de novo pyrimidine nucleotide biosynthesis pathway.</text>
</comment>
<dbReference type="Pfam" id="PF02729">
    <property type="entry name" value="OTCace_N"/>
    <property type="match status" value="1"/>
</dbReference>
<keyword evidence="5" id="KW-0665">Pyrimidine biosynthesis</keyword>
<dbReference type="InterPro" id="IPR006132">
    <property type="entry name" value="Asp/Orn_carbamoyltranf_P-bd"/>
</dbReference>
<dbReference type="InterPro" id="IPR002082">
    <property type="entry name" value="Asp_carbamoyltransf"/>
</dbReference>
<sequence length="308" mass="34447">MPRGKKDLPGIREPQQFDRIFFERDLFPLTREIRRGNYDKQGLRGKEAVVFFYEPSTRTRLSFNMAVHRLGGVVTFSTENARESSSAVKGETVEDTVRNIAGYSPHVIIMRHDLEGSIERGARFTDIPIINAGDGKGTHPTQTATDIFTIDDELGSIDGKHIVLCGDLANGRTANSLAYSLSNFDVIISAVSPKNLRLKQGVKDHLSERRIPFQEFTSLAEVAADADVIYQTRAQLERGTKITSEEEEACRLDRGILSMMKKTARILHPQPRNNELDSSLDEDSRMAIFRQSANGLPIRMALLLMLIG</sequence>
<evidence type="ECO:0000259" key="10">
    <source>
        <dbReference type="Pfam" id="PF00185"/>
    </source>
</evidence>
<feature type="domain" description="Aspartate/ornithine carbamoyltransferase Asp/Orn-binding" evidence="10">
    <location>
        <begin position="158"/>
        <end position="305"/>
    </location>
</feature>
<keyword evidence="4 9" id="KW-0808">Transferase</keyword>
<comment type="caution">
    <text evidence="12">The sequence shown here is derived from an EMBL/GenBank/DDBJ whole genome shotgun (WGS) entry which is preliminary data.</text>
</comment>
<dbReference type="PROSITE" id="PS00097">
    <property type="entry name" value="CARBAMOYLTRANSFERASE"/>
    <property type="match status" value="1"/>
</dbReference>
<dbReference type="SUPFAM" id="SSF53671">
    <property type="entry name" value="Aspartate/ornithine carbamoyltransferase"/>
    <property type="match status" value="1"/>
</dbReference>
<dbReference type="GO" id="GO:0004070">
    <property type="term" value="F:aspartate carbamoyltransferase activity"/>
    <property type="evidence" value="ECO:0007669"/>
    <property type="project" value="UniProtKB-UniRule"/>
</dbReference>
<evidence type="ECO:0000256" key="1">
    <source>
        <dbReference type="ARBA" id="ARBA00004852"/>
    </source>
</evidence>
<dbReference type="AlphaFoldDB" id="A0A1F5X3R0"/>
<dbReference type="EC" id="2.1.3.2" evidence="3 8"/>
<evidence type="ECO:0000256" key="6">
    <source>
        <dbReference type="ARBA" id="ARBA00043884"/>
    </source>
</evidence>
<evidence type="ECO:0000256" key="5">
    <source>
        <dbReference type="ARBA" id="ARBA00022975"/>
    </source>
</evidence>
<dbReference type="InterPro" id="IPR006130">
    <property type="entry name" value="Asp/Orn_carbamoylTrfase"/>
</dbReference>
<dbReference type="UniPathway" id="UPA00070">
    <property type="reaction ID" value="UER00116"/>
</dbReference>
<evidence type="ECO:0000256" key="7">
    <source>
        <dbReference type="ARBA" id="ARBA00048859"/>
    </source>
</evidence>
<protein>
    <recommendedName>
        <fullName evidence="3 8">Aspartate carbamoyltransferase</fullName>
        <ecNumber evidence="3 8">2.1.3.2</ecNumber>
    </recommendedName>
</protein>
<feature type="domain" description="Aspartate/ornithine carbamoyltransferase carbamoyl-P binding" evidence="11">
    <location>
        <begin position="30"/>
        <end position="151"/>
    </location>
</feature>
<dbReference type="GO" id="GO:0016597">
    <property type="term" value="F:amino acid binding"/>
    <property type="evidence" value="ECO:0007669"/>
    <property type="project" value="InterPro"/>
</dbReference>
<comment type="similarity">
    <text evidence="2">Belongs to the aspartate/ornithine carbamoyltransferase superfamily. ATCase family.</text>
</comment>
<dbReference type="EMBL" id="MFIE01000018">
    <property type="protein sequence ID" value="OGF82522.1"/>
    <property type="molecule type" value="Genomic_DNA"/>
</dbReference>
<evidence type="ECO:0000313" key="13">
    <source>
        <dbReference type="Proteomes" id="UP000178684"/>
    </source>
</evidence>
<reference evidence="12 13" key="1">
    <citation type="journal article" date="2016" name="Nat. Commun.">
        <title>Thousands of microbial genomes shed light on interconnected biogeochemical processes in an aquifer system.</title>
        <authorList>
            <person name="Anantharaman K."/>
            <person name="Brown C.T."/>
            <person name="Hug L.A."/>
            <person name="Sharon I."/>
            <person name="Castelle C.J."/>
            <person name="Probst A.J."/>
            <person name="Thomas B.C."/>
            <person name="Singh A."/>
            <person name="Wilkins M.J."/>
            <person name="Karaoz U."/>
            <person name="Brodie E.L."/>
            <person name="Williams K.H."/>
            <person name="Hubbard S.S."/>
            <person name="Banfield J.F."/>
        </authorList>
    </citation>
    <scope>NUCLEOTIDE SEQUENCE [LARGE SCALE GENOMIC DNA]</scope>
</reference>
<proteinExistence type="inferred from homology"/>
<gene>
    <name evidence="12" type="ORF">A3B18_00795</name>
</gene>
<dbReference type="Proteomes" id="UP000178684">
    <property type="component" value="Unassembled WGS sequence"/>
</dbReference>
<dbReference type="Pfam" id="PF00185">
    <property type="entry name" value="OTCace"/>
    <property type="match status" value="1"/>
</dbReference>
<dbReference type="InterPro" id="IPR036901">
    <property type="entry name" value="Asp/Orn_carbamoylTrfase_sf"/>
</dbReference>
<dbReference type="PRINTS" id="PR00101">
    <property type="entry name" value="ATCASE"/>
</dbReference>
<evidence type="ECO:0000256" key="2">
    <source>
        <dbReference type="ARBA" id="ARBA00008896"/>
    </source>
</evidence>
<dbReference type="PANTHER" id="PTHR45753:SF6">
    <property type="entry name" value="ASPARTATE CARBAMOYLTRANSFERASE"/>
    <property type="match status" value="1"/>
</dbReference>
<dbReference type="PANTHER" id="PTHR45753">
    <property type="entry name" value="ORNITHINE CARBAMOYLTRANSFERASE, MITOCHONDRIAL"/>
    <property type="match status" value="1"/>
</dbReference>
<evidence type="ECO:0000313" key="12">
    <source>
        <dbReference type="EMBL" id="OGF82522.1"/>
    </source>
</evidence>